<dbReference type="InterPro" id="IPR013320">
    <property type="entry name" value="ConA-like_dom_sf"/>
</dbReference>
<evidence type="ECO:0000313" key="5">
    <source>
        <dbReference type="Ensembl" id="ENSEBUP00000005638.1"/>
    </source>
</evidence>
<dbReference type="CDD" id="cd00070">
    <property type="entry name" value="GLECT"/>
    <property type="match status" value="1"/>
</dbReference>
<keyword evidence="6" id="KW-1185">Reference proteome</keyword>
<organism evidence="5 6">
    <name type="scientific">Eptatretus burgeri</name>
    <name type="common">Inshore hagfish</name>
    <dbReference type="NCBI Taxonomy" id="7764"/>
    <lineage>
        <taxon>Eukaryota</taxon>
        <taxon>Metazoa</taxon>
        <taxon>Chordata</taxon>
        <taxon>Craniata</taxon>
        <taxon>Vertebrata</taxon>
        <taxon>Cyclostomata</taxon>
        <taxon>Myxini</taxon>
        <taxon>Myxiniformes</taxon>
        <taxon>Myxinidae</taxon>
        <taxon>Eptatretinae</taxon>
        <taxon>Eptatretus</taxon>
    </lineage>
</organism>
<feature type="domain" description="Galectin" evidence="4">
    <location>
        <begin position="57"/>
        <end position="165"/>
    </location>
</feature>
<keyword evidence="1 2" id="KW-0430">Lectin</keyword>
<accession>A0A8C4NGH7</accession>
<reference evidence="5" key="2">
    <citation type="submission" date="2025-09" db="UniProtKB">
        <authorList>
            <consortium name="Ensembl"/>
        </authorList>
    </citation>
    <scope>IDENTIFICATION</scope>
</reference>
<evidence type="ECO:0000313" key="6">
    <source>
        <dbReference type="Proteomes" id="UP000694388"/>
    </source>
</evidence>
<dbReference type="Ensembl" id="ENSEBUT00000006079.1">
    <property type="protein sequence ID" value="ENSEBUP00000005638.1"/>
    <property type="gene ID" value="ENSEBUG00000003806.1"/>
</dbReference>
<name>A0A8C4NGH7_EPTBU</name>
<dbReference type="SMART" id="SM00908">
    <property type="entry name" value="Gal-bind_lectin"/>
    <property type="match status" value="1"/>
</dbReference>
<proteinExistence type="predicted"/>
<reference evidence="5" key="1">
    <citation type="submission" date="2025-08" db="UniProtKB">
        <authorList>
            <consortium name="Ensembl"/>
        </authorList>
    </citation>
    <scope>IDENTIFICATION</scope>
</reference>
<dbReference type="AlphaFoldDB" id="A0A8C4NGH7"/>
<feature type="compositionally biased region" description="Pro residues" evidence="3">
    <location>
        <begin position="44"/>
        <end position="59"/>
    </location>
</feature>
<evidence type="ECO:0000259" key="4">
    <source>
        <dbReference type="PROSITE" id="PS51304"/>
    </source>
</evidence>
<dbReference type="InterPro" id="IPR044156">
    <property type="entry name" value="Galectin-like"/>
</dbReference>
<sequence>MIESTFSLVTPWFAAFSSPHLALPSHPHSSSLPHPSSPSRSFPPSFPTHSPPPPLPFSKPIPNGIRPGWRLVINGTVNANCERFVINLMASATNDKVLHFNPRFAQPGIVVRNSCINNNWGCEERDGGMPFHHLQRFEVRLFMFTILKFSNPSLKSKSDSQIRHV</sequence>
<dbReference type="PANTHER" id="PTHR11346:SF147">
    <property type="entry name" value="GALECTIN"/>
    <property type="match status" value="1"/>
</dbReference>
<feature type="region of interest" description="Disordered" evidence="3">
    <location>
        <begin position="27"/>
        <end position="59"/>
    </location>
</feature>
<evidence type="ECO:0000256" key="2">
    <source>
        <dbReference type="RuleBase" id="RU102079"/>
    </source>
</evidence>
<protein>
    <recommendedName>
        <fullName evidence="2">Galectin</fullName>
    </recommendedName>
</protein>
<dbReference type="SMART" id="SM00276">
    <property type="entry name" value="GLECT"/>
    <property type="match status" value="1"/>
</dbReference>
<dbReference type="GeneTree" id="ENSGT00940000162258"/>
<dbReference type="PANTHER" id="PTHR11346">
    <property type="entry name" value="GALECTIN"/>
    <property type="match status" value="1"/>
</dbReference>
<dbReference type="Pfam" id="PF00337">
    <property type="entry name" value="Gal-bind_lectin"/>
    <property type="match status" value="1"/>
</dbReference>
<evidence type="ECO:0000256" key="3">
    <source>
        <dbReference type="SAM" id="MobiDB-lite"/>
    </source>
</evidence>
<dbReference type="InterPro" id="IPR001079">
    <property type="entry name" value="Galectin_CRD"/>
</dbReference>
<evidence type="ECO:0000256" key="1">
    <source>
        <dbReference type="ARBA" id="ARBA00022734"/>
    </source>
</evidence>
<dbReference type="GO" id="GO:0030246">
    <property type="term" value="F:carbohydrate binding"/>
    <property type="evidence" value="ECO:0007669"/>
    <property type="project" value="UniProtKB-UniRule"/>
</dbReference>
<dbReference type="SUPFAM" id="SSF49899">
    <property type="entry name" value="Concanavalin A-like lectins/glucanases"/>
    <property type="match status" value="1"/>
</dbReference>
<dbReference type="Gene3D" id="2.60.120.200">
    <property type="match status" value="1"/>
</dbReference>
<dbReference type="Proteomes" id="UP000694388">
    <property type="component" value="Unplaced"/>
</dbReference>
<dbReference type="PROSITE" id="PS51304">
    <property type="entry name" value="GALECTIN"/>
    <property type="match status" value="1"/>
</dbReference>
<feature type="compositionally biased region" description="Low complexity" evidence="3">
    <location>
        <begin position="27"/>
        <end position="43"/>
    </location>
</feature>